<protein>
    <recommendedName>
        <fullName evidence="4">Protein JASON</fullName>
    </recommendedName>
</protein>
<keyword evidence="3" id="KW-1185">Reference proteome</keyword>
<feature type="compositionally biased region" description="Low complexity" evidence="1">
    <location>
        <begin position="496"/>
        <end position="511"/>
    </location>
</feature>
<feature type="compositionally biased region" description="Polar residues" evidence="1">
    <location>
        <begin position="175"/>
        <end position="187"/>
    </location>
</feature>
<dbReference type="PANTHER" id="PTHR33318">
    <property type="entry name" value="ASPARTYL/GLUTAMYL-TRNA(ASN/GLN) AMIDOTRANSFERASE SUBUNIT"/>
    <property type="match status" value="1"/>
</dbReference>
<proteinExistence type="predicted"/>
<dbReference type="AlphaFoldDB" id="A0AAW1WH56"/>
<gene>
    <name evidence="2" type="ORF">M0R45_032542</name>
</gene>
<feature type="compositionally biased region" description="Polar residues" evidence="1">
    <location>
        <begin position="346"/>
        <end position="355"/>
    </location>
</feature>
<feature type="compositionally biased region" description="Basic and acidic residues" evidence="1">
    <location>
        <begin position="70"/>
        <end position="83"/>
    </location>
</feature>
<dbReference type="EMBL" id="JBEDUW010000006">
    <property type="protein sequence ID" value="KAK9924159.1"/>
    <property type="molecule type" value="Genomic_DNA"/>
</dbReference>
<organism evidence="2 3">
    <name type="scientific">Rubus argutus</name>
    <name type="common">Southern blackberry</name>
    <dbReference type="NCBI Taxonomy" id="59490"/>
    <lineage>
        <taxon>Eukaryota</taxon>
        <taxon>Viridiplantae</taxon>
        <taxon>Streptophyta</taxon>
        <taxon>Embryophyta</taxon>
        <taxon>Tracheophyta</taxon>
        <taxon>Spermatophyta</taxon>
        <taxon>Magnoliopsida</taxon>
        <taxon>eudicotyledons</taxon>
        <taxon>Gunneridae</taxon>
        <taxon>Pentapetalae</taxon>
        <taxon>rosids</taxon>
        <taxon>fabids</taxon>
        <taxon>Rosales</taxon>
        <taxon>Rosaceae</taxon>
        <taxon>Rosoideae</taxon>
        <taxon>Rosoideae incertae sedis</taxon>
        <taxon>Rubus</taxon>
    </lineage>
</organism>
<comment type="caution">
    <text evidence="2">The sequence shown here is derived from an EMBL/GenBank/DDBJ whole genome shotgun (WGS) entry which is preliminary data.</text>
</comment>
<sequence>MLCFNRELGFVCRSVLRFLDRSISGAMGCFFGCFRVRDDRHLQSRPHLVSQSSRSEVVISRNRLSSLFLDEEKGDSPSRDRESPSYGTPKIDKELKNEAKFLKACGTLVETPVELRKASSKLNGSPHHDRDSEPSKFNSWLPNTSIKKLQQENQPEQPPTPVKLLEEWGKGPGSSEHTPISYESNQKSTGWISISSTEGSGIGTDSSVKIHSNQAENTATPTSPSLSATDVQCRGRSVRFECDFDTASSEGSSSGNCTRSVKIAETPGKQSISKYSAYPTPLTLSEEMQTPGTVFPASQRTFPNGKSRIRSQYVCSVPNREGISQWNVLKEEDSNSHGFSGEPSESLKQFGNATPISEGGQKEISSGKEFKMESSLSSWLKPVTSTQDDNNLKLGDASGRTRYFGRTPGDRPIIGLVATHWNEDDPTRISPKWWDGNGIPNSTNKYKEDQKVSWHATPFEERLEKALSEESFISQRKHIEGMPIVFDENEESDTALSQLQSSPQPKSVVSF</sequence>
<dbReference type="PANTHER" id="PTHR33318:SF7">
    <property type="entry name" value="PROTEIN JASON"/>
    <property type="match status" value="1"/>
</dbReference>
<feature type="region of interest" description="Disordered" evidence="1">
    <location>
        <begin position="118"/>
        <end position="187"/>
    </location>
</feature>
<accession>A0AAW1WH56</accession>
<evidence type="ECO:0008006" key="4">
    <source>
        <dbReference type="Google" id="ProtNLM"/>
    </source>
</evidence>
<evidence type="ECO:0000313" key="2">
    <source>
        <dbReference type="EMBL" id="KAK9924159.1"/>
    </source>
</evidence>
<dbReference type="GO" id="GO:0007142">
    <property type="term" value="P:male meiosis II"/>
    <property type="evidence" value="ECO:0007669"/>
    <property type="project" value="InterPro"/>
</dbReference>
<evidence type="ECO:0000313" key="3">
    <source>
        <dbReference type="Proteomes" id="UP001457282"/>
    </source>
</evidence>
<name>A0AAW1WH56_RUBAR</name>
<dbReference type="Proteomes" id="UP001457282">
    <property type="component" value="Unassembled WGS sequence"/>
</dbReference>
<reference evidence="2 3" key="1">
    <citation type="journal article" date="2023" name="G3 (Bethesda)">
        <title>A chromosome-length genome assembly and annotation of blackberry (Rubus argutus, cv. 'Hillquist').</title>
        <authorList>
            <person name="Bruna T."/>
            <person name="Aryal R."/>
            <person name="Dudchenko O."/>
            <person name="Sargent D.J."/>
            <person name="Mead D."/>
            <person name="Buti M."/>
            <person name="Cavallini A."/>
            <person name="Hytonen T."/>
            <person name="Andres J."/>
            <person name="Pham M."/>
            <person name="Weisz D."/>
            <person name="Mascagni F."/>
            <person name="Usai G."/>
            <person name="Natali L."/>
            <person name="Bassil N."/>
            <person name="Fernandez G.E."/>
            <person name="Lomsadze A."/>
            <person name="Armour M."/>
            <person name="Olukolu B."/>
            <person name="Poorten T."/>
            <person name="Britton C."/>
            <person name="Davik J."/>
            <person name="Ashrafi H."/>
            <person name="Aiden E.L."/>
            <person name="Borodovsky M."/>
            <person name="Worthington M."/>
        </authorList>
    </citation>
    <scope>NUCLEOTIDE SEQUENCE [LARGE SCALE GENOMIC DNA]</scope>
    <source>
        <strain evidence="2">PI 553951</strain>
    </source>
</reference>
<feature type="compositionally biased region" description="Polar residues" evidence="1">
    <location>
        <begin position="135"/>
        <end position="148"/>
    </location>
</feature>
<feature type="region of interest" description="Disordered" evidence="1">
    <location>
        <begin position="491"/>
        <end position="511"/>
    </location>
</feature>
<feature type="region of interest" description="Disordered" evidence="1">
    <location>
        <begin position="70"/>
        <end position="92"/>
    </location>
</feature>
<feature type="region of interest" description="Disordered" evidence="1">
    <location>
        <begin position="333"/>
        <end position="368"/>
    </location>
</feature>
<evidence type="ECO:0000256" key="1">
    <source>
        <dbReference type="SAM" id="MobiDB-lite"/>
    </source>
</evidence>
<dbReference type="InterPro" id="IPR039300">
    <property type="entry name" value="JASON"/>
</dbReference>